<protein>
    <recommendedName>
        <fullName evidence="3">Lipocalin-like domain-containing protein</fullName>
    </recommendedName>
</protein>
<name>A0ABV8ESR9_9BACT</name>
<evidence type="ECO:0000313" key="2">
    <source>
        <dbReference type="Proteomes" id="UP001595766"/>
    </source>
</evidence>
<dbReference type="EMBL" id="JBHSAV010000094">
    <property type="protein sequence ID" value="MFC3978378.1"/>
    <property type="molecule type" value="Genomic_DNA"/>
</dbReference>
<keyword evidence="2" id="KW-1185">Reference proteome</keyword>
<evidence type="ECO:0000313" key="1">
    <source>
        <dbReference type="EMBL" id="MFC3978378.1"/>
    </source>
</evidence>
<accession>A0ABV8ESR9</accession>
<reference evidence="2" key="1">
    <citation type="journal article" date="2019" name="Int. J. Syst. Evol. Microbiol.">
        <title>The Global Catalogue of Microorganisms (GCM) 10K type strain sequencing project: providing services to taxonomists for standard genome sequencing and annotation.</title>
        <authorList>
            <consortium name="The Broad Institute Genomics Platform"/>
            <consortium name="The Broad Institute Genome Sequencing Center for Infectious Disease"/>
            <person name="Wu L."/>
            <person name="Ma J."/>
        </authorList>
    </citation>
    <scope>NUCLEOTIDE SEQUENCE [LARGE SCALE GENOMIC DNA]</scope>
    <source>
        <strain evidence="2">CECT 8551</strain>
    </source>
</reference>
<gene>
    <name evidence="1" type="ORF">ACFOUP_18490</name>
</gene>
<comment type="caution">
    <text evidence="1">The sequence shown here is derived from an EMBL/GenBank/DDBJ whole genome shotgun (WGS) entry which is preliminary data.</text>
</comment>
<dbReference type="Proteomes" id="UP001595766">
    <property type="component" value="Unassembled WGS sequence"/>
</dbReference>
<organism evidence="1 2">
    <name type="scientific">Belliella kenyensis</name>
    <dbReference type="NCBI Taxonomy" id="1472724"/>
    <lineage>
        <taxon>Bacteria</taxon>
        <taxon>Pseudomonadati</taxon>
        <taxon>Bacteroidota</taxon>
        <taxon>Cytophagia</taxon>
        <taxon>Cytophagales</taxon>
        <taxon>Cyclobacteriaceae</taxon>
        <taxon>Belliella</taxon>
    </lineage>
</organism>
<dbReference type="PROSITE" id="PS51257">
    <property type="entry name" value="PROKAR_LIPOPROTEIN"/>
    <property type="match status" value="1"/>
</dbReference>
<sequence>MHRISKTYLYINLLGLLMLVYSCSQEGSPEAPPAKDLLAKSWQIESIETAGQRISHAGFSIQFYPNGDFNFTTQGIPGFPNSGKWVLNTDRNEIILNSNIALKIIGRIQANKLVFEYTYKNHKMGDVVTQFNLK</sequence>
<dbReference type="RefSeq" id="WP_241295016.1">
    <property type="nucleotide sequence ID" value="NZ_JAKZGR010000008.1"/>
</dbReference>
<evidence type="ECO:0008006" key="3">
    <source>
        <dbReference type="Google" id="ProtNLM"/>
    </source>
</evidence>
<proteinExistence type="predicted"/>